<keyword evidence="7" id="KW-1185">Reference proteome</keyword>
<accession>A0AAQ3WBN6</accession>
<reference evidence="6 7" key="2">
    <citation type="submission" date="2024-03" db="EMBL/GenBank/DDBJ databases">
        <title>The Genome Sequence of Enterococcus sp. DIV0205d.</title>
        <authorList>
            <consortium name="The Broad Institute Genomics Platform"/>
            <consortium name="The Broad Institute Microbial Omics Core"/>
            <consortium name="The Broad Institute Genomic Center for Infectious Diseases"/>
            <person name="Earl A."/>
            <person name="Manson A."/>
            <person name="Gilmore M."/>
            <person name="Schwartman J."/>
            <person name="Shea T."/>
            <person name="Abouelleil A."/>
            <person name="Cao P."/>
            <person name="Chapman S."/>
            <person name="Cusick C."/>
            <person name="Young S."/>
            <person name="Neafsey D."/>
            <person name="Nusbaum C."/>
            <person name="Birren B."/>
        </authorList>
    </citation>
    <scope>NUCLEOTIDE SEQUENCE [LARGE SCALE GENOMIC DNA]</scope>
    <source>
        <strain evidence="6 7">7F3_DIV0205</strain>
    </source>
</reference>
<evidence type="ECO:0000313" key="6">
    <source>
        <dbReference type="EMBL" id="WYK01081.1"/>
    </source>
</evidence>
<feature type="domain" description="MucBP" evidence="4">
    <location>
        <begin position="441"/>
        <end position="503"/>
    </location>
</feature>
<keyword evidence="2" id="KW-0677">Repeat</keyword>
<dbReference type="Proteomes" id="UP000194948">
    <property type="component" value="Chromosome"/>
</dbReference>
<dbReference type="Pfam" id="PF22122">
    <property type="entry name" value="InlK_D2"/>
    <property type="match status" value="1"/>
</dbReference>
<dbReference type="InterPro" id="IPR009459">
    <property type="entry name" value="MucBP_dom"/>
</dbReference>
<dbReference type="EMBL" id="CP147244">
    <property type="protein sequence ID" value="WYK01081.1"/>
    <property type="molecule type" value="Genomic_DNA"/>
</dbReference>
<keyword evidence="3" id="KW-0732">Signal</keyword>
<evidence type="ECO:0000259" key="4">
    <source>
        <dbReference type="Pfam" id="PF06458"/>
    </source>
</evidence>
<reference evidence="7" key="1">
    <citation type="submission" date="2017-05" db="EMBL/GenBank/DDBJ databases">
        <title>The Genome Sequence of EEnterococcus faecalis 9F2_4866.</title>
        <authorList>
            <consortium name="The Broad Institute Genomics Platform"/>
            <consortium name="The Broad Institute Genomic Center for Infectious Diseases"/>
            <person name="Earl A."/>
            <person name="Manson A."/>
            <person name="Schwartman J."/>
            <person name="Gilmore M."/>
            <person name="Abouelleil A."/>
            <person name="Cao P."/>
            <person name="Chapman S."/>
            <person name="Cusick C."/>
            <person name="Shea T."/>
            <person name="Young S."/>
            <person name="Neafsey D."/>
            <person name="Nusbaum C."/>
            <person name="Birren B."/>
        </authorList>
    </citation>
    <scope>NUCLEOTIDE SEQUENCE [LARGE SCALE GENOMIC DNA]</scope>
    <source>
        <strain evidence="7">7F3_DIV0205</strain>
    </source>
</reference>
<proteinExistence type="predicted"/>
<feature type="domain" description="MucBP" evidence="4">
    <location>
        <begin position="373"/>
        <end position="435"/>
    </location>
</feature>
<evidence type="ECO:0000256" key="1">
    <source>
        <dbReference type="ARBA" id="ARBA00022614"/>
    </source>
</evidence>
<evidence type="ECO:0000256" key="2">
    <source>
        <dbReference type="ARBA" id="ARBA00022737"/>
    </source>
</evidence>
<feature type="domain" description="MucBP" evidence="4">
    <location>
        <begin position="588"/>
        <end position="622"/>
    </location>
</feature>
<evidence type="ECO:0000259" key="5">
    <source>
        <dbReference type="Pfam" id="PF22122"/>
    </source>
</evidence>
<dbReference type="Pfam" id="PF06458">
    <property type="entry name" value="MucBP"/>
    <property type="match status" value="3"/>
</dbReference>
<dbReference type="Gene3D" id="3.80.10.10">
    <property type="entry name" value="Ribonuclease Inhibitor"/>
    <property type="match status" value="1"/>
</dbReference>
<dbReference type="SUPFAM" id="SSF52058">
    <property type="entry name" value="L domain-like"/>
    <property type="match status" value="1"/>
</dbReference>
<keyword evidence="1" id="KW-0433">Leucine-rich repeat</keyword>
<dbReference type="PANTHER" id="PTHR46652">
    <property type="entry name" value="LEUCINE-RICH REPEAT AND IQ DOMAIN-CONTAINING PROTEIN 1-RELATED"/>
    <property type="match status" value="1"/>
</dbReference>
<gene>
    <name evidence="6" type="ORF">A5821_002207</name>
</gene>
<dbReference type="PANTHER" id="PTHR46652:SF3">
    <property type="entry name" value="LEUCINE-RICH REPEAT-CONTAINING PROTEIN 9"/>
    <property type="match status" value="1"/>
</dbReference>
<feature type="chain" id="PRO_5042892190" description="MucBP domain-containing protein" evidence="3">
    <location>
        <begin position="22"/>
        <end position="624"/>
    </location>
</feature>
<dbReference type="InterPro" id="IPR054360">
    <property type="entry name" value="InlK_D2"/>
</dbReference>
<sequence>MNAFKKRIGVLLLCISAFSYTNLVTTDKTFADEINHFQQLSTQASKNNDKMNSFDIIEQMDSTLKTFILSSLGKPIGDQLTYNDLAQLTSLYLSGESAAQITSFSGLEYAVNLDSFNMMTTTRVTDFSSLEKLTKLTYVRLQGENVTTENFPDLSNNPSINLISLTGANVDDQVLDKLIPLKSLEKLFIEYNENITTITPLKSLPKLKTLYIQYDGVADFTVLNAFPALTILGAYGQNIGKQQHSSTIHPTDFDYQSEAQTLFIPFSIMPNRLTNFDGYLPPFTTSNAVNNTILTFNNSQIAPERIQITGEGLLVSNVSQEEYEQLSSLSYSARIDNPAGSYLQPASYSFYSISNGIYNHKFNIVNPPEPGAPITVHYLDEVGNELASLELLKGNIGERYSSSAKEIPGWILIHTPENQTGVFTDQPQKITYNYTKAEGAPVIVDYVDVHGKKIAKSESLNGKLNDFYETSSKYLNNWQLRDLPQNSKGIFTAQEQIVTYVYEAEKNEVSINSNNFPVVPENTLNQEPLVLSYPDTLMPISETRTANDSLLPLTELPTMLKKKEGTFVIEPKTGKEKKELKKKKKTGTVTIKYVDEHGREISSSSTLHGEVGDSFSAIAKDLSH</sequence>
<feature type="signal peptide" evidence="3">
    <location>
        <begin position="1"/>
        <end position="21"/>
    </location>
</feature>
<name>A0AAQ3WBN6_9ENTE</name>
<evidence type="ECO:0000256" key="3">
    <source>
        <dbReference type="SAM" id="SignalP"/>
    </source>
</evidence>
<dbReference type="AlphaFoldDB" id="A0AAQ3WBN6"/>
<dbReference type="RefSeq" id="WP_086314624.1">
    <property type="nucleotide sequence ID" value="NZ_CP147244.1"/>
</dbReference>
<evidence type="ECO:0008006" key="8">
    <source>
        <dbReference type="Google" id="ProtNLM"/>
    </source>
</evidence>
<organism evidence="6 7">
    <name type="scientific">Candidatus Enterococcus palustris</name>
    <dbReference type="NCBI Taxonomy" id="1834189"/>
    <lineage>
        <taxon>Bacteria</taxon>
        <taxon>Bacillati</taxon>
        <taxon>Bacillota</taxon>
        <taxon>Bacilli</taxon>
        <taxon>Lactobacillales</taxon>
        <taxon>Enterococcaceae</taxon>
        <taxon>Enterococcus</taxon>
    </lineage>
</organism>
<dbReference type="InterPro" id="IPR050836">
    <property type="entry name" value="SDS22/Internalin_LRR"/>
</dbReference>
<protein>
    <recommendedName>
        <fullName evidence="8">MucBP domain-containing protein</fullName>
    </recommendedName>
</protein>
<dbReference type="Gene3D" id="3.10.20.320">
    <property type="entry name" value="Putative peptidoglycan bound protein (lpxtg motif)"/>
    <property type="match status" value="3"/>
</dbReference>
<feature type="domain" description="Internalin K" evidence="5">
    <location>
        <begin position="254"/>
        <end position="364"/>
    </location>
</feature>
<dbReference type="InterPro" id="IPR032675">
    <property type="entry name" value="LRR_dom_sf"/>
</dbReference>
<dbReference type="Gene3D" id="2.60.40.3890">
    <property type="match status" value="1"/>
</dbReference>
<evidence type="ECO:0000313" key="7">
    <source>
        <dbReference type="Proteomes" id="UP000194948"/>
    </source>
</evidence>